<dbReference type="OrthoDB" id="6108184at2759"/>
<dbReference type="Proteomes" id="UP000242188">
    <property type="component" value="Unassembled WGS sequence"/>
</dbReference>
<dbReference type="AlphaFoldDB" id="A0A210R363"/>
<dbReference type="EMBL" id="NEDP02000680">
    <property type="protein sequence ID" value="OWF55427.1"/>
    <property type="molecule type" value="Genomic_DNA"/>
</dbReference>
<accession>A0A210R363</accession>
<gene>
    <name evidence="2" type="ORF">KP79_PYT10460</name>
</gene>
<evidence type="ECO:0000313" key="2">
    <source>
        <dbReference type="EMBL" id="OWF55427.1"/>
    </source>
</evidence>
<feature type="compositionally biased region" description="Polar residues" evidence="1">
    <location>
        <begin position="581"/>
        <end position="594"/>
    </location>
</feature>
<feature type="region of interest" description="Disordered" evidence="1">
    <location>
        <begin position="192"/>
        <end position="212"/>
    </location>
</feature>
<feature type="region of interest" description="Disordered" evidence="1">
    <location>
        <begin position="543"/>
        <end position="604"/>
    </location>
</feature>
<name>A0A210R363_MIZYE</name>
<evidence type="ECO:0000256" key="1">
    <source>
        <dbReference type="SAM" id="MobiDB-lite"/>
    </source>
</evidence>
<evidence type="ECO:0000313" key="3">
    <source>
        <dbReference type="Proteomes" id="UP000242188"/>
    </source>
</evidence>
<feature type="region of interest" description="Disordered" evidence="1">
    <location>
        <begin position="142"/>
        <end position="171"/>
    </location>
</feature>
<feature type="compositionally biased region" description="Polar residues" evidence="1">
    <location>
        <begin position="551"/>
        <end position="568"/>
    </location>
</feature>
<reference evidence="2 3" key="1">
    <citation type="journal article" date="2017" name="Nat. Ecol. Evol.">
        <title>Scallop genome provides insights into evolution of bilaterian karyotype and development.</title>
        <authorList>
            <person name="Wang S."/>
            <person name="Zhang J."/>
            <person name="Jiao W."/>
            <person name="Li J."/>
            <person name="Xun X."/>
            <person name="Sun Y."/>
            <person name="Guo X."/>
            <person name="Huan P."/>
            <person name="Dong B."/>
            <person name="Zhang L."/>
            <person name="Hu X."/>
            <person name="Sun X."/>
            <person name="Wang J."/>
            <person name="Zhao C."/>
            <person name="Wang Y."/>
            <person name="Wang D."/>
            <person name="Huang X."/>
            <person name="Wang R."/>
            <person name="Lv J."/>
            <person name="Li Y."/>
            <person name="Zhang Z."/>
            <person name="Liu B."/>
            <person name="Lu W."/>
            <person name="Hui Y."/>
            <person name="Liang J."/>
            <person name="Zhou Z."/>
            <person name="Hou R."/>
            <person name="Li X."/>
            <person name="Liu Y."/>
            <person name="Li H."/>
            <person name="Ning X."/>
            <person name="Lin Y."/>
            <person name="Zhao L."/>
            <person name="Xing Q."/>
            <person name="Dou J."/>
            <person name="Li Y."/>
            <person name="Mao J."/>
            <person name="Guo H."/>
            <person name="Dou H."/>
            <person name="Li T."/>
            <person name="Mu C."/>
            <person name="Jiang W."/>
            <person name="Fu Q."/>
            <person name="Fu X."/>
            <person name="Miao Y."/>
            <person name="Liu J."/>
            <person name="Yu Q."/>
            <person name="Li R."/>
            <person name="Liao H."/>
            <person name="Li X."/>
            <person name="Kong Y."/>
            <person name="Jiang Z."/>
            <person name="Chourrout D."/>
            <person name="Li R."/>
            <person name="Bao Z."/>
        </authorList>
    </citation>
    <scope>NUCLEOTIDE SEQUENCE [LARGE SCALE GENOMIC DNA]</scope>
    <source>
        <strain evidence="2 3">PY_sf001</strain>
    </source>
</reference>
<feature type="compositionally biased region" description="Basic and acidic residues" evidence="1">
    <location>
        <begin position="147"/>
        <end position="161"/>
    </location>
</feature>
<keyword evidence="3" id="KW-1185">Reference proteome</keyword>
<comment type="caution">
    <text evidence="2">The sequence shown here is derived from an EMBL/GenBank/DDBJ whole genome shotgun (WGS) entry which is preliminary data.</text>
</comment>
<feature type="region of interest" description="Disordered" evidence="1">
    <location>
        <begin position="225"/>
        <end position="246"/>
    </location>
</feature>
<organism evidence="2 3">
    <name type="scientific">Mizuhopecten yessoensis</name>
    <name type="common">Japanese scallop</name>
    <name type="synonym">Patinopecten yessoensis</name>
    <dbReference type="NCBI Taxonomy" id="6573"/>
    <lineage>
        <taxon>Eukaryota</taxon>
        <taxon>Metazoa</taxon>
        <taxon>Spiralia</taxon>
        <taxon>Lophotrochozoa</taxon>
        <taxon>Mollusca</taxon>
        <taxon>Bivalvia</taxon>
        <taxon>Autobranchia</taxon>
        <taxon>Pteriomorphia</taxon>
        <taxon>Pectinida</taxon>
        <taxon>Pectinoidea</taxon>
        <taxon>Pectinidae</taxon>
        <taxon>Mizuhopecten</taxon>
    </lineage>
</organism>
<feature type="compositionally biased region" description="Polar residues" evidence="1">
    <location>
        <begin position="162"/>
        <end position="171"/>
    </location>
</feature>
<sequence>MTEAEVIDDKGRAAALSRNYGLDVDMADSALAASSVASRDHQKKCLHIYREFIKNMNCHLKDEKEVREDLNRLRKEKITNMKYSLYRSAGEDVFSSAKQKRQKMMENMAIVSPLIFDDTRMNTPWGLDNIIDEDLLRPQTAPAHKVTGSEERNGPVEDTEGRPQTVSNTNYRPLDFLDDITMELEINQRHIGGSEAPLSPTTHGPIEFAPQPSPIKTERVRFATPNLSGDKSEDKAGSDEETDGFVDPKTERTRARKITINAVSFAKLSIGEIMAKLKHKDGKFKIKPININYTPNEVDAVFIAKDPTKEKMALVRQSTTCNSSTIATDLKVNNRIAIMKSLMGVKVKKKTVSEIFDNGRDRKTRHFRIVLKNPKCRGIIPEPAANEVSKEEDENSVPIHVSITPIIPKKPNLKHTPGSNDFLANQRSTPSYIRDPNTRAGRVPTIHASSDTDAAFIRTSSFGSRLGYDHARNDSRMSVASSVSQDPLQRSLNSRNMQYNGRTHHGADVVDRSVSVMSGRESVIFEGTDADMTEMIRMLVEGEGRGGTGKQSGNNRPASRASVATSVAGSHFGRRMKTPSRRMTTPSSMLSDSEMSYGGVNRPQSVNKRTTKQMVKDLIQQDREYHENMDNMRRRMASTGRRSSVTIRKL</sequence>
<protein>
    <submittedName>
        <fullName evidence="2">Uncharacterized protein</fullName>
    </submittedName>
</protein>
<proteinExistence type="predicted"/>